<organism evidence="2 3">
    <name type="scientific">Litoribacter ruber</name>
    <dbReference type="NCBI Taxonomy" id="702568"/>
    <lineage>
        <taxon>Bacteria</taxon>
        <taxon>Pseudomonadati</taxon>
        <taxon>Bacteroidota</taxon>
        <taxon>Cytophagia</taxon>
        <taxon>Cytophagales</taxon>
        <taxon>Cyclobacteriaceae</taxon>
        <taxon>Litoribacter</taxon>
    </lineage>
</organism>
<dbReference type="AlphaFoldDB" id="A0AAP2CJD0"/>
<evidence type="ECO:0000313" key="3">
    <source>
        <dbReference type="Proteomes" id="UP001319104"/>
    </source>
</evidence>
<keyword evidence="3" id="KW-1185">Reference proteome</keyword>
<dbReference type="GO" id="GO:0016788">
    <property type="term" value="F:hydrolase activity, acting on ester bonds"/>
    <property type="evidence" value="ECO:0007669"/>
    <property type="project" value="UniProtKB-ARBA"/>
</dbReference>
<dbReference type="Gene3D" id="3.40.50.1110">
    <property type="entry name" value="SGNH hydrolase"/>
    <property type="match status" value="1"/>
</dbReference>
<dbReference type="Proteomes" id="UP001319104">
    <property type="component" value="Unassembled WGS sequence"/>
</dbReference>
<reference evidence="2 3" key="1">
    <citation type="submission" date="2021-05" db="EMBL/GenBank/DDBJ databases">
        <authorList>
            <person name="Zhang Z.D."/>
            <person name="Osman G."/>
        </authorList>
    </citation>
    <scope>NUCLEOTIDE SEQUENCE [LARGE SCALE GENOMIC DNA]</scope>
    <source>
        <strain evidence="2 3">KCTC 32217</strain>
    </source>
</reference>
<gene>
    <name evidence="2" type="ORF">KI659_09640</name>
</gene>
<evidence type="ECO:0000256" key="1">
    <source>
        <dbReference type="SAM" id="Phobius"/>
    </source>
</evidence>
<comment type="caution">
    <text evidence="2">The sequence shown here is derived from an EMBL/GenBank/DDBJ whole genome shotgun (WGS) entry which is preliminary data.</text>
</comment>
<name>A0AAP2CJD0_9BACT</name>
<keyword evidence="1" id="KW-1133">Transmembrane helix</keyword>
<sequence>MKKLLIKIGIVCVAFVVLDLVVGSFLLNLLEKSPDGRYYKTRYSLEEAQEDIVILGSSRAEGNYSPAVMEESLGMEVWNAGRGGQGLPFWAAMNSGILARYTPDVVIINVENDFLKESVDDQSFERAAGILRPFYNRHNAVKNFVDMVSDKEKLLLKSNLYAFNSSFYYMLRPYLFEGIDGRVEDKGWKPLKGSLAGKDIPERVINEHDQEALDPEAIMMFENLVSELQNKGSKVVLTLSPDYNKKVVTTPTLEYLKSVEGVYVLDFSNDEYFTKNPEFYTDPIHLNKEGAMEYSRKLAQELKPILNGSKTKKNLAVWNEIR</sequence>
<evidence type="ECO:0000313" key="2">
    <source>
        <dbReference type="EMBL" id="MBS9524276.1"/>
    </source>
</evidence>
<protein>
    <submittedName>
        <fullName evidence="2">Uncharacterized protein</fullName>
    </submittedName>
</protein>
<proteinExistence type="predicted"/>
<accession>A0AAP2CJD0</accession>
<keyword evidence="1" id="KW-0812">Transmembrane</keyword>
<keyword evidence="1" id="KW-0472">Membrane</keyword>
<feature type="transmembrane region" description="Helical" evidence="1">
    <location>
        <begin position="6"/>
        <end position="30"/>
    </location>
</feature>
<dbReference type="EMBL" id="JAHCMY010000004">
    <property type="protein sequence ID" value="MBS9524276.1"/>
    <property type="molecule type" value="Genomic_DNA"/>
</dbReference>
<dbReference type="SUPFAM" id="SSF52266">
    <property type="entry name" value="SGNH hydrolase"/>
    <property type="match status" value="1"/>
</dbReference>
<dbReference type="RefSeq" id="WP_213945135.1">
    <property type="nucleotide sequence ID" value="NZ_JAHCMY010000004.1"/>
</dbReference>
<dbReference type="InterPro" id="IPR036514">
    <property type="entry name" value="SGNH_hydro_sf"/>
</dbReference>